<feature type="region of interest" description="Disordered" evidence="1">
    <location>
        <begin position="230"/>
        <end position="282"/>
    </location>
</feature>
<accession>A0A1G2TXF6</accession>
<feature type="compositionally biased region" description="Gly residues" evidence="1">
    <location>
        <begin position="270"/>
        <end position="282"/>
    </location>
</feature>
<keyword evidence="2" id="KW-0732">Signal</keyword>
<dbReference type="EMBL" id="MHWA01000018">
    <property type="protein sequence ID" value="OHB01242.1"/>
    <property type="molecule type" value="Genomic_DNA"/>
</dbReference>
<evidence type="ECO:0000256" key="1">
    <source>
        <dbReference type="SAM" id="MobiDB-lite"/>
    </source>
</evidence>
<proteinExistence type="predicted"/>
<comment type="caution">
    <text evidence="3">The sequence shown here is derived from an EMBL/GenBank/DDBJ whole genome shotgun (WGS) entry which is preliminary data.</text>
</comment>
<evidence type="ECO:0008006" key="5">
    <source>
        <dbReference type="Google" id="ProtNLM"/>
    </source>
</evidence>
<organism evidence="3 4">
    <name type="scientific">Candidatus Zambryskibacteria bacterium RIFCSPLOWO2_01_FULL_35_19</name>
    <dbReference type="NCBI Taxonomy" id="1802757"/>
    <lineage>
        <taxon>Bacteria</taxon>
        <taxon>Candidatus Zambryskiibacteriota</taxon>
    </lineage>
</organism>
<evidence type="ECO:0000313" key="3">
    <source>
        <dbReference type="EMBL" id="OHB01242.1"/>
    </source>
</evidence>
<name>A0A1G2TXF6_9BACT</name>
<protein>
    <recommendedName>
        <fullName evidence="5">DUF642 domain-containing protein</fullName>
    </recommendedName>
</protein>
<sequence>MKKLIYLAIPIAFFAFTATASAQLVTNGDFEAPIVDDPADWEIYVGPVEGWNVEWMLGSGDGNPAKLELHRGVSGWLSHDGSAQHAELDTDWQGPGGPSGEAASVKISQEVSTCQGGVYEVSYAWSPRPGHADNQIEVYWGGVLLDTHSGSGVGNPNTVWKVETKSGLNPTGSATLLEFREVGTPDSLGMFLDSVSVVQTNECPPPPPPQGCDCGDVKVKNKNFSFVSNRVSSRADTGDNYAGGADGGNGGNSGAINNNDGSDVESSSTGKGGNGGAAGVGSGGTVITGSAYSRAKTINVVNTNFTRVRTRAPQQPI</sequence>
<evidence type="ECO:0000256" key="2">
    <source>
        <dbReference type="SAM" id="SignalP"/>
    </source>
</evidence>
<feature type="chain" id="PRO_5009584621" description="DUF642 domain-containing protein" evidence="2">
    <location>
        <begin position="23"/>
        <end position="317"/>
    </location>
</feature>
<dbReference type="Proteomes" id="UP000178404">
    <property type="component" value="Unassembled WGS sequence"/>
</dbReference>
<feature type="signal peptide" evidence="2">
    <location>
        <begin position="1"/>
        <end position="22"/>
    </location>
</feature>
<feature type="compositionally biased region" description="Gly residues" evidence="1">
    <location>
        <begin position="244"/>
        <end position="253"/>
    </location>
</feature>
<evidence type="ECO:0000313" key="4">
    <source>
        <dbReference type="Proteomes" id="UP000178404"/>
    </source>
</evidence>
<dbReference type="AlphaFoldDB" id="A0A1G2TXF6"/>
<reference evidence="3 4" key="1">
    <citation type="journal article" date="2016" name="Nat. Commun.">
        <title>Thousands of microbial genomes shed light on interconnected biogeochemical processes in an aquifer system.</title>
        <authorList>
            <person name="Anantharaman K."/>
            <person name="Brown C.T."/>
            <person name="Hug L.A."/>
            <person name="Sharon I."/>
            <person name="Castelle C.J."/>
            <person name="Probst A.J."/>
            <person name="Thomas B.C."/>
            <person name="Singh A."/>
            <person name="Wilkins M.J."/>
            <person name="Karaoz U."/>
            <person name="Brodie E.L."/>
            <person name="Williams K.H."/>
            <person name="Hubbard S.S."/>
            <person name="Banfield J.F."/>
        </authorList>
    </citation>
    <scope>NUCLEOTIDE SEQUENCE [LARGE SCALE GENOMIC DNA]</scope>
</reference>
<feature type="compositionally biased region" description="Low complexity" evidence="1">
    <location>
        <begin position="254"/>
        <end position="269"/>
    </location>
</feature>
<gene>
    <name evidence="3" type="ORF">A3A90_00125</name>
</gene>